<feature type="region of interest" description="Disordered" evidence="5">
    <location>
        <begin position="168"/>
        <end position="240"/>
    </location>
</feature>
<evidence type="ECO:0000256" key="3">
    <source>
        <dbReference type="ARBA" id="ARBA00023212"/>
    </source>
</evidence>
<evidence type="ECO:0000256" key="1">
    <source>
        <dbReference type="ARBA" id="ARBA00004245"/>
    </source>
</evidence>
<dbReference type="PROSITE" id="PS50021">
    <property type="entry name" value="CH"/>
    <property type="match status" value="1"/>
</dbReference>
<organism evidence="8 9">
    <name type="scientific">Limulus polyphemus</name>
    <name type="common">Atlantic horseshoe crab</name>
    <dbReference type="NCBI Taxonomy" id="6850"/>
    <lineage>
        <taxon>Eukaryota</taxon>
        <taxon>Metazoa</taxon>
        <taxon>Ecdysozoa</taxon>
        <taxon>Arthropoda</taxon>
        <taxon>Chelicerata</taxon>
        <taxon>Merostomata</taxon>
        <taxon>Xiphosura</taxon>
        <taxon>Limulidae</taxon>
        <taxon>Limulus</taxon>
    </lineage>
</organism>
<name>A0ABM1B391_LIMPO</name>
<dbReference type="InterPro" id="IPR036534">
    <property type="entry name" value="GAR_dom_sf"/>
</dbReference>
<accession>A0ABM1B391</accession>
<feature type="domain" description="GAR" evidence="7">
    <location>
        <begin position="232"/>
        <end position="306"/>
    </location>
</feature>
<dbReference type="Pfam" id="PF02187">
    <property type="entry name" value="GAS2"/>
    <property type="match status" value="1"/>
</dbReference>
<dbReference type="PANTHER" id="PTHR46756">
    <property type="entry name" value="TRANSGELIN"/>
    <property type="match status" value="1"/>
</dbReference>
<evidence type="ECO:0000256" key="2">
    <source>
        <dbReference type="ARBA" id="ARBA00022490"/>
    </source>
</evidence>
<dbReference type="InterPro" id="IPR003108">
    <property type="entry name" value="GAR_dom"/>
</dbReference>
<reference evidence="9" key="1">
    <citation type="submission" date="2025-08" db="UniProtKB">
        <authorList>
            <consortium name="RefSeq"/>
        </authorList>
    </citation>
    <scope>IDENTIFICATION</scope>
    <source>
        <tissue evidence="9">Muscle</tissue>
    </source>
</reference>
<protein>
    <submittedName>
        <fullName evidence="9">Growth arrest-specific protein 2-like</fullName>
    </submittedName>
</protein>
<dbReference type="PROSITE" id="PS51460">
    <property type="entry name" value="GAR"/>
    <property type="match status" value="1"/>
</dbReference>
<dbReference type="PANTHER" id="PTHR46756:SF13">
    <property type="entry name" value="GROWTH ARREST-SPECIFIC PROTEIN 2"/>
    <property type="match status" value="1"/>
</dbReference>
<comment type="similarity">
    <text evidence="4">Belongs to the GAS2 family.</text>
</comment>
<evidence type="ECO:0000313" key="8">
    <source>
        <dbReference type="Proteomes" id="UP000694941"/>
    </source>
</evidence>
<feature type="compositionally biased region" description="Polar residues" evidence="5">
    <location>
        <begin position="201"/>
        <end position="217"/>
    </location>
</feature>
<evidence type="ECO:0000256" key="5">
    <source>
        <dbReference type="SAM" id="MobiDB-lite"/>
    </source>
</evidence>
<dbReference type="SMART" id="SM00033">
    <property type="entry name" value="CH"/>
    <property type="match status" value="1"/>
</dbReference>
<dbReference type="SUPFAM" id="SSF47576">
    <property type="entry name" value="Calponin-homology domain, CH-domain"/>
    <property type="match status" value="1"/>
</dbReference>
<evidence type="ECO:0000259" key="6">
    <source>
        <dbReference type="PROSITE" id="PS50021"/>
    </source>
</evidence>
<gene>
    <name evidence="9" type="primary">LOC106458891</name>
</gene>
<evidence type="ECO:0000313" key="9">
    <source>
        <dbReference type="RefSeq" id="XP_013773904.1"/>
    </source>
</evidence>
<dbReference type="GeneID" id="106458891"/>
<feature type="compositionally biased region" description="Polar residues" evidence="5">
    <location>
        <begin position="171"/>
        <end position="186"/>
    </location>
</feature>
<dbReference type="Proteomes" id="UP000694941">
    <property type="component" value="Unplaced"/>
</dbReference>
<dbReference type="Pfam" id="PF00307">
    <property type="entry name" value="CH"/>
    <property type="match status" value="1"/>
</dbReference>
<dbReference type="SUPFAM" id="SSF143575">
    <property type="entry name" value="GAS2 domain-like"/>
    <property type="match status" value="1"/>
</dbReference>
<evidence type="ECO:0000259" key="7">
    <source>
        <dbReference type="PROSITE" id="PS51460"/>
    </source>
</evidence>
<sequence length="366" mass="41154">MSDQHMWDDVQLHIARKQDENLVPLKEDLAEWINRTVGINIITVENFMNVLDNGVILCKLVTLIQKKAESFRREGLIQKAVPSVDFKCWEKARSASFFARENAENFLKWCRRFGVHEAVIFESEGLVLHTQPRTVVLCLLELGRIAAKYGIEPPGLVKLEKEIDEGEHSGFISTNSSPVPSYTTKDSSPFSSPTPRRTRADSPNTEASTISQDSNTALLPPFPIAQSNRTPAKTKSKNSDLDKKVMQIADNVLEDKSQIKRISEGRYSIAGKGVFVRLLKGRHVMVRVGGGWDTLEHFLSRHHVSDPCQVKIIDRKPSWTDFHSRSPAVLSNGADSDTFLHIKAKYRNSLSNMSATSKCRQKSLDI</sequence>
<comment type="subcellular location">
    <subcellularLocation>
        <location evidence="1">Cytoplasm</location>
        <location evidence="1">Cytoskeleton</location>
    </subcellularLocation>
</comment>
<dbReference type="Gene3D" id="1.10.418.10">
    <property type="entry name" value="Calponin-like domain"/>
    <property type="match status" value="1"/>
</dbReference>
<dbReference type="Gene3D" id="3.30.920.20">
    <property type="entry name" value="Gas2-like domain"/>
    <property type="match status" value="1"/>
</dbReference>
<keyword evidence="8" id="KW-1185">Reference proteome</keyword>
<keyword evidence="2" id="KW-0963">Cytoplasm</keyword>
<evidence type="ECO:0000256" key="4">
    <source>
        <dbReference type="ARBA" id="ARBA00038441"/>
    </source>
</evidence>
<dbReference type="RefSeq" id="XP_013773904.1">
    <property type="nucleotide sequence ID" value="XM_013918450.2"/>
</dbReference>
<dbReference type="InterPro" id="IPR036872">
    <property type="entry name" value="CH_dom_sf"/>
</dbReference>
<keyword evidence="3" id="KW-0206">Cytoskeleton</keyword>
<feature type="domain" description="Calponin-homology (CH)" evidence="6">
    <location>
        <begin position="23"/>
        <end position="146"/>
    </location>
</feature>
<dbReference type="SMART" id="SM00243">
    <property type="entry name" value="GAS2"/>
    <property type="match status" value="1"/>
</dbReference>
<dbReference type="InterPro" id="IPR001715">
    <property type="entry name" value="CH_dom"/>
</dbReference>
<dbReference type="CDD" id="cd21204">
    <property type="entry name" value="CH_GAS2-like"/>
    <property type="match status" value="1"/>
</dbReference>
<proteinExistence type="inferred from homology"/>